<dbReference type="AlphaFoldDB" id="A0A6J5E222"/>
<proteinExistence type="predicted"/>
<dbReference type="RefSeq" id="WP_175112106.1">
    <property type="nucleotide sequence ID" value="NZ_CADIKF010000026.1"/>
</dbReference>
<evidence type="ECO:0000313" key="2">
    <source>
        <dbReference type="EMBL" id="CAB3760499.1"/>
    </source>
</evidence>
<reference evidence="2 3" key="1">
    <citation type="submission" date="2020-04" db="EMBL/GenBank/DDBJ databases">
        <authorList>
            <person name="De Canck E."/>
        </authorList>
    </citation>
    <scope>NUCLEOTIDE SEQUENCE [LARGE SCALE GENOMIC DNA]</scope>
    <source>
        <strain evidence="2 3">LMG 29739</strain>
    </source>
</reference>
<feature type="transmembrane region" description="Helical" evidence="1">
    <location>
        <begin position="12"/>
        <end position="32"/>
    </location>
</feature>
<evidence type="ECO:0000256" key="1">
    <source>
        <dbReference type="SAM" id="Phobius"/>
    </source>
</evidence>
<sequence length="119" mass="13380">MEVHRSIALRARLVLFSMSMVLAIFFCFGTDWLAGLADERAPRWILQCATLTMAAALIAVAQRYARRAFESATVARKVQVLWQASESAAIAKDCPRAWLVQLHLELQGLRCDEVFTPEI</sequence>
<gene>
    <name evidence="2" type="ORF">LMG29739_03407</name>
</gene>
<dbReference type="Proteomes" id="UP000494329">
    <property type="component" value="Unassembled WGS sequence"/>
</dbReference>
<dbReference type="EMBL" id="CADIKF010000026">
    <property type="protein sequence ID" value="CAB3760499.1"/>
    <property type="molecule type" value="Genomic_DNA"/>
</dbReference>
<keyword evidence="3" id="KW-1185">Reference proteome</keyword>
<keyword evidence="1" id="KW-0812">Transmembrane</keyword>
<name>A0A6J5E222_9BURK</name>
<evidence type="ECO:0000313" key="3">
    <source>
        <dbReference type="Proteomes" id="UP000494329"/>
    </source>
</evidence>
<keyword evidence="1" id="KW-1133">Transmembrane helix</keyword>
<protein>
    <submittedName>
        <fullName evidence="2">Uncharacterized protein</fullName>
    </submittedName>
</protein>
<accession>A0A6J5E222</accession>
<feature type="transmembrane region" description="Helical" evidence="1">
    <location>
        <begin position="44"/>
        <end position="61"/>
    </location>
</feature>
<organism evidence="2 3">
    <name type="scientific">Paraburkholderia solisilvae</name>
    <dbReference type="NCBI Taxonomy" id="624376"/>
    <lineage>
        <taxon>Bacteria</taxon>
        <taxon>Pseudomonadati</taxon>
        <taxon>Pseudomonadota</taxon>
        <taxon>Betaproteobacteria</taxon>
        <taxon>Burkholderiales</taxon>
        <taxon>Burkholderiaceae</taxon>
        <taxon>Paraburkholderia</taxon>
    </lineage>
</organism>
<keyword evidence="1" id="KW-0472">Membrane</keyword>